<dbReference type="RefSeq" id="XP_008024304.1">
    <property type="nucleotide sequence ID" value="XM_008026113.1"/>
</dbReference>
<dbReference type="Pfam" id="PF00385">
    <property type="entry name" value="Chromo"/>
    <property type="match status" value="1"/>
</dbReference>
<sequence>MPPALSDHESSDAEEVPPTRTQTKKPVEEDAVQDADEDEDEDGSDVGEDEYVVEAIYGHRFQKGVLQFDVKWDGYDDPKDRTWETEDNMEGAIDVMNEYFAKIGGRPEPKGQKRKGRPSISGTKSASGTPTASSKRPKSEKAHRVEKAWSPPPGSWEHDVSYVDTVEEMRDPKTGELGKFVYLVWLNQQKTQHPLKHVYQKCPQKMLQYYESHLVFTHTTDEPPNDE</sequence>
<dbReference type="STRING" id="671987.R0KG56"/>
<evidence type="ECO:0000256" key="4">
    <source>
        <dbReference type="SAM" id="MobiDB-lite"/>
    </source>
</evidence>
<dbReference type="GO" id="GO:0000792">
    <property type="term" value="C:heterochromatin"/>
    <property type="evidence" value="ECO:0007669"/>
    <property type="project" value="UniProtKB-ARBA"/>
</dbReference>
<accession>R0KG56</accession>
<dbReference type="GO" id="GO:0005634">
    <property type="term" value="C:nucleus"/>
    <property type="evidence" value="ECO:0007669"/>
    <property type="project" value="UniProtKB-SubCell"/>
</dbReference>
<dbReference type="Gene3D" id="2.40.50.40">
    <property type="match status" value="2"/>
</dbReference>
<name>R0KG56_EXST2</name>
<dbReference type="PANTHER" id="PTHR22812">
    <property type="entry name" value="CHROMOBOX PROTEIN"/>
    <property type="match status" value="1"/>
</dbReference>
<protein>
    <recommendedName>
        <fullName evidence="5">Chromo domain-containing protein</fullName>
    </recommendedName>
</protein>
<dbReference type="Pfam" id="PF01393">
    <property type="entry name" value="Chromo_shadow"/>
    <property type="match status" value="1"/>
</dbReference>
<feature type="compositionally biased region" description="Acidic residues" evidence="4">
    <location>
        <begin position="29"/>
        <end position="50"/>
    </location>
</feature>
<dbReference type="InterPro" id="IPR008251">
    <property type="entry name" value="Chromo_shadow_dom"/>
</dbReference>
<feature type="region of interest" description="Disordered" evidence="4">
    <location>
        <begin position="1"/>
        <end position="50"/>
    </location>
</feature>
<reference evidence="6 7" key="2">
    <citation type="journal article" date="2013" name="PLoS Genet.">
        <title>Comparative genome structure, secondary metabolite, and effector coding capacity across Cochliobolus pathogens.</title>
        <authorList>
            <person name="Condon B.J."/>
            <person name="Leng Y."/>
            <person name="Wu D."/>
            <person name="Bushley K.E."/>
            <person name="Ohm R.A."/>
            <person name="Otillar R."/>
            <person name="Martin J."/>
            <person name="Schackwitz W."/>
            <person name="Grimwood J."/>
            <person name="MohdZainudin N."/>
            <person name="Xue C."/>
            <person name="Wang R."/>
            <person name="Manning V.A."/>
            <person name="Dhillon B."/>
            <person name="Tu Z.J."/>
            <person name="Steffenson B.J."/>
            <person name="Salamov A."/>
            <person name="Sun H."/>
            <person name="Lowry S."/>
            <person name="LaButti K."/>
            <person name="Han J."/>
            <person name="Copeland A."/>
            <person name="Lindquist E."/>
            <person name="Barry K."/>
            <person name="Schmutz J."/>
            <person name="Baker S.E."/>
            <person name="Ciuffetti L.M."/>
            <person name="Grigoriev I.V."/>
            <person name="Zhong S."/>
            <person name="Turgeon B.G."/>
        </authorList>
    </citation>
    <scope>NUCLEOTIDE SEQUENCE [LARGE SCALE GENOMIC DNA]</scope>
    <source>
        <strain evidence="7">28A</strain>
    </source>
</reference>
<feature type="domain" description="Chromo" evidence="5">
    <location>
        <begin position="51"/>
        <end position="111"/>
    </location>
</feature>
<reference evidence="6 7" key="1">
    <citation type="journal article" date="2012" name="PLoS Pathog.">
        <title>Diverse lifestyles and strategies of plant pathogenesis encoded in the genomes of eighteen Dothideomycetes fungi.</title>
        <authorList>
            <person name="Ohm R.A."/>
            <person name="Feau N."/>
            <person name="Henrissat B."/>
            <person name="Schoch C.L."/>
            <person name="Horwitz B.A."/>
            <person name="Barry K.W."/>
            <person name="Condon B.J."/>
            <person name="Copeland A.C."/>
            <person name="Dhillon B."/>
            <person name="Glaser F."/>
            <person name="Hesse C.N."/>
            <person name="Kosti I."/>
            <person name="LaButti K."/>
            <person name="Lindquist E.A."/>
            <person name="Lucas S."/>
            <person name="Salamov A.A."/>
            <person name="Bradshaw R.E."/>
            <person name="Ciuffetti L."/>
            <person name="Hamelin R.C."/>
            <person name="Kema G.H.J."/>
            <person name="Lawrence C."/>
            <person name="Scott J.A."/>
            <person name="Spatafora J.W."/>
            <person name="Turgeon B.G."/>
            <person name="de Wit P.J.G.M."/>
            <person name="Zhong S."/>
            <person name="Goodwin S.B."/>
            <person name="Grigoriev I.V."/>
        </authorList>
    </citation>
    <scope>NUCLEOTIDE SEQUENCE [LARGE SCALE GENOMIC DNA]</scope>
    <source>
        <strain evidence="7">28A</strain>
    </source>
</reference>
<feature type="compositionally biased region" description="Basic and acidic residues" evidence="4">
    <location>
        <begin position="1"/>
        <end position="11"/>
    </location>
</feature>
<dbReference type="AlphaFoldDB" id="R0KG56"/>
<dbReference type="InterPro" id="IPR016197">
    <property type="entry name" value="Chromo-like_dom_sf"/>
</dbReference>
<dbReference type="InterPro" id="IPR023780">
    <property type="entry name" value="Chromo_domain"/>
</dbReference>
<dbReference type="CDD" id="cd00024">
    <property type="entry name" value="CD_CSD"/>
    <property type="match status" value="1"/>
</dbReference>
<keyword evidence="3" id="KW-0539">Nucleus</keyword>
<dbReference type="PROSITE" id="PS50013">
    <property type="entry name" value="CHROMO_2"/>
    <property type="match status" value="1"/>
</dbReference>
<feature type="compositionally biased region" description="Basic and acidic residues" evidence="4">
    <location>
        <begin position="137"/>
        <end position="147"/>
    </location>
</feature>
<evidence type="ECO:0000256" key="3">
    <source>
        <dbReference type="ARBA" id="ARBA00023242"/>
    </source>
</evidence>
<evidence type="ECO:0000313" key="6">
    <source>
        <dbReference type="EMBL" id="EOA88284.1"/>
    </source>
</evidence>
<dbReference type="InterPro" id="IPR000953">
    <property type="entry name" value="Chromo/chromo_shadow_dom"/>
</dbReference>
<evidence type="ECO:0000313" key="7">
    <source>
        <dbReference type="Proteomes" id="UP000016935"/>
    </source>
</evidence>
<dbReference type="Proteomes" id="UP000016935">
    <property type="component" value="Unassembled WGS sequence"/>
</dbReference>
<keyword evidence="7" id="KW-1185">Reference proteome</keyword>
<gene>
    <name evidence="6" type="ORF">SETTUDRAFT_168651</name>
</gene>
<dbReference type="OrthoDB" id="433924at2759"/>
<proteinExistence type="predicted"/>
<dbReference type="PROSITE" id="PS00598">
    <property type="entry name" value="CHROMO_1"/>
    <property type="match status" value="1"/>
</dbReference>
<evidence type="ECO:0000259" key="5">
    <source>
        <dbReference type="PROSITE" id="PS50013"/>
    </source>
</evidence>
<dbReference type="SMART" id="SM00300">
    <property type="entry name" value="ChSh"/>
    <property type="match status" value="1"/>
</dbReference>
<organism evidence="6 7">
    <name type="scientific">Exserohilum turcicum (strain 28A)</name>
    <name type="common">Northern leaf blight fungus</name>
    <name type="synonym">Setosphaeria turcica</name>
    <dbReference type="NCBI Taxonomy" id="671987"/>
    <lineage>
        <taxon>Eukaryota</taxon>
        <taxon>Fungi</taxon>
        <taxon>Dikarya</taxon>
        <taxon>Ascomycota</taxon>
        <taxon>Pezizomycotina</taxon>
        <taxon>Dothideomycetes</taxon>
        <taxon>Pleosporomycetidae</taxon>
        <taxon>Pleosporales</taxon>
        <taxon>Pleosporineae</taxon>
        <taxon>Pleosporaceae</taxon>
        <taxon>Exserohilum</taxon>
    </lineage>
</organism>
<comment type="subunit">
    <text evidence="2">Component of the NuA4 histone acetyltransferase complex.</text>
</comment>
<dbReference type="SUPFAM" id="SSF54160">
    <property type="entry name" value="Chromo domain-like"/>
    <property type="match status" value="2"/>
</dbReference>
<dbReference type="GO" id="GO:0006338">
    <property type="term" value="P:chromatin remodeling"/>
    <property type="evidence" value="ECO:0007669"/>
    <property type="project" value="UniProtKB-ARBA"/>
</dbReference>
<dbReference type="HOGENOM" id="CLU_045874_0_1_1"/>
<dbReference type="SMART" id="SM00298">
    <property type="entry name" value="CHROMO"/>
    <property type="match status" value="1"/>
</dbReference>
<feature type="compositionally biased region" description="Polar residues" evidence="4">
    <location>
        <begin position="120"/>
        <end position="134"/>
    </location>
</feature>
<dbReference type="InterPro" id="IPR023779">
    <property type="entry name" value="Chromodomain_CS"/>
</dbReference>
<evidence type="ECO:0000256" key="1">
    <source>
        <dbReference type="ARBA" id="ARBA00004123"/>
    </source>
</evidence>
<evidence type="ECO:0000256" key="2">
    <source>
        <dbReference type="ARBA" id="ARBA00011353"/>
    </source>
</evidence>
<dbReference type="GeneID" id="19400614"/>
<dbReference type="EMBL" id="KB908548">
    <property type="protein sequence ID" value="EOA88284.1"/>
    <property type="molecule type" value="Genomic_DNA"/>
</dbReference>
<feature type="region of interest" description="Disordered" evidence="4">
    <location>
        <begin position="103"/>
        <end position="158"/>
    </location>
</feature>
<dbReference type="eggNOG" id="KOG1911">
    <property type="taxonomic scope" value="Eukaryota"/>
</dbReference>
<dbReference type="InterPro" id="IPR051219">
    <property type="entry name" value="Heterochromatin_chromo-domain"/>
</dbReference>
<comment type="subcellular location">
    <subcellularLocation>
        <location evidence="1">Nucleus</location>
    </subcellularLocation>
</comment>